<dbReference type="Proteomes" id="UP000054925">
    <property type="component" value="Unassembled WGS sequence"/>
</dbReference>
<evidence type="ECO:0000313" key="2">
    <source>
        <dbReference type="Proteomes" id="UP000054925"/>
    </source>
</evidence>
<reference evidence="1" key="1">
    <citation type="submission" date="2016-01" db="EMBL/GenBank/DDBJ databases">
        <authorList>
            <person name="Peeters C."/>
        </authorList>
    </citation>
    <scope>NUCLEOTIDE SEQUENCE [LARGE SCALE GENOMIC DNA]</scope>
    <source>
        <strain evidence="1">LMG 22937</strain>
    </source>
</reference>
<proteinExistence type="predicted"/>
<organism evidence="1 2">
    <name type="scientific">Caballeronia terrestris</name>
    <dbReference type="NCBI Taxonomy" id="1226301"/>
    <lineage>
        <taxon>Bacteria</taxon>
        <taxon>Pseudomonadati</taxon>
        <taxon>Pseudomonadota</taxon>
        <taxon>Betaproteobacteria</taxon>
        <taxon>Burkholderiales</taxon>
        <taxon>Burkholderiaceae</taxon>
        <taxon>Caballeronia</taxon>
    </lineage>
</organism>
<accession>A0A158JAL2</accession>
<gene>
    <name evidence="1" type="ORF">AWB67_03600</name>
</gene>
<dbReference type="AlphaFoldDB" id="A0A158JAL2"/>
<keyword evidence="2" id="KW-1185">Reference proteome</keyword>
<sequence length="88" mass="9535">MDMLIVASVIVVALGAFMTFTIADLLSPDVLAKNEEHGRFAHLGTEADAVPVNVRERAAAASRPTRRPVRAFVQGNGSARRALRHLTR</sequence>
<protein>
    <submittedName>
        <fullName evidence="1">Uncharacterized protein</fullName>
    </submittedName>
</protein>
<comment type="caution">
    <text evidence="1">The sequence shown here is derived from an EMBL/GenBank/DDBJ whole genome shotgun (WGS) entry which is preliminary data.</text>
</comment>
<evidence type="ECO:0000313" key="1">
    <source>
        <dbReference type="EMBL" id="SAL65914.1"/>
    </source>
</evidence>
<name>A0A158JAL2_9BURK</name>
<dbReference type="EMBL" id="FCOL02000020">
    <property type="protein sequence ID" value="SAL65914.1"/>
    <property type="molecule type" value="Genomic_DNA"/>
</dbReference>